<organism evidence="3 4">
    <name type="scientific">Microbulbifer aestuariivivens</name>
    <dbReference type="NCBI Taxonomy" id="1908308"/>
    <lineage>
        <taxon>Bacteria</taxon>
        <taxon>Pseudomonadati</taxon>
        <taxon>Pseudomonadota</taxon>
        <taxon>Gammaproteobacteria</taxon>
        <taxon>Cellvibrionales</taxon>
        <taxon>Microbulbiferaceae</taxon>
        <taxon>Microbulbifer</taxon>
    </lineage>
</organism>
<dbReference type="InterPro" id="IPR003675">
    <property type="entry name" value="Rce1/LyrA-like_dom"/>
</dbReference>
<evidence type="ECO:0000259" key="2">
    <source>
        <dbReference type="Pfam" id="PF02517"/>
    </source>
</evidence>
<dbReference type="RefSeq" id="WP_345551329.1">
    <property type="nucleotide sequence ID" value="NZ_BAABRT010000017.1"/>
</dbReference>
<sequence length="203" mass="22140">MRNRHLSAAQVFRIALLSQAALLLLALAGLWLTGVELPAVRGSEVVWILMGALAALATYALAFFLTRLPGALGSALRQLCELLQPLFAGCSWGQIAVLALAAGICEELFFRVFLQNWLMEVAGPWWGLFAAAVVFALLHGASLLYFSITLMMGLLLGWCYWATGSAMGVMVWHALYDLLAIGLLARYPHLLGIQRHTGKRQIS</sequence>
<accession>A0ABP9WSJ0</accession>
<feature type="transmembrane region" description="Helical" evidence="1">
    <location>
        <begin position="86"/>
        <end position="104"/>
    </location>
</feature>
<evidence type="ECO:0000313" key="3">
    <source>
        <dbReference type="EMBL" id="GAA5525553.1"/>
    </source>
</evidence>
<keyword evidence="1" id="KW-1133">Transmembrane helix</keyword>
<feature type="transmembrane region" description="Helical" evidence="1">
    <location>
        <begin position="124"/>
        <end position="146"/>
    </location>
</feature>
<dbReference type="Proteomes" id="UP001408594">
    <property type="component" value="Unassembled WGS sequence"/>
</dbReference>
<dbReference type="Pfam" id="PF02517">
    <property type="entry name" value="Rce1-like"/>
    <property type="match status" value="1"/>
</dbReference>
<keyword evidence="1" id="KW-0472">Membrane</keyword>
<keyword evidence="4" id="KW-1185">Reference proteome</keyword>
<gene>
    <name evidence="3" type="ORF">Maes01_02123</name>
</gene>
<evidence type="ECO:0000313" key="4">
    <source>
        <dbReference type="Proteomes" id="UP001408594"/>
    </source>
</evidence>
<dbReference type="EMBL" id="BAABRT010000017">
    <property type="protein sequence ID" value="GAA5525553.1"/>
    <property type="molecule type" value="Genomic_DNA"/>
</dbReference>
<dbReference type="PANTHER" id="PTHR36435:SF1">
    <property type="entry name" value="CAAX AMINO TERMINAL PROTEASE FAMILY PROTEIN"/>
    <property type="match status" value="1"/>
</dbReference>
<feature type="transmembrane region" description="Helical" evidence="1">
    <location>
        <begin position="45"/>
        <end position="65"/>
    </location>
</feature>
<proteinExistence type="predicted"/>
<evidence type="ECO:0000256" key="1">
    <source>
        <dbReference type="SAM" id="Phobius"/>
    </source>
</evidence>
<reference evidence="3 4" key="1">
    <citation type="submission" date="2024-02" db="EMBL/GenBank/DDBJ databases">
        <title>Microbulbifer aestuariivivens NBRC 112533.</title>
        <authorList>
            <person name="Ichikawa N."/>
            <person name="Katano-Makiyama Y."/>
            <person name="Hidaka K."/>
        </authorList>
    </citation>
    <scope>NUCLEOTIDE SEQUENCE [LARGE SCALE GENOMIC DNA]</scope>
    <source>
        <strain evidence="3 4">NBRC 112533</strain>
    </source>
</reference>
<feature type="transmembrane region" description="Helical" evidence="1">
    <location>
        <begin position="153"/>
        <end position="175"/>
    </location>
</feature>
<feature type="transmembrane region" description="Helical" evidence="1">
    <location>
        <begin position="12"/>
        <end position="33"/>
    </location>
</feature>
<dbReference type="InterPro" id="IPR052710">
    <property type="entry name" value="CAAX_protease"/>
</dbReference>
<name>A0ABP9WSJ0_9GAMM</name>
<keyword evidence="1" id="KW-0812">Transmembrane</keyword>
<dbReference type="PANTHER" id="PTHR36435">
    <property type="entry name" value="SLR1288 PROTEIN"/>
    <property type="match status" value="1"/>
</dbReference>
<feature type="domain" description="CAAX prenyl protease 2/Lysostaphin resistance protein A-like" evidence="2">
    <location>
        <begin position="92"/>
        <end position="178"/>
    </location>
</feature>
<comment type="caution">
    <text evidence="3">The sequence shown here is derived from an EMBL/GenBank/DDBJ whole genome shotgun (WGS) entry which is preliminary data.</text>
</comment>
<protein>
    <recommendedName>
        <fullName evidence="2">CAAX prenyl protease 2/Lysostaphin resistance protein A-like domain-containing protein</fullName>
    </recommendedName>
</protein>